<evidence type="ECO:0000256" key="1">
    <source>
        <dbReference type="ARBA" id="ARBA00004167"/>
    </source>
</evidence>
<evidence type="ECO:0000256" key="3">
    <source>
        <dbReference type="ARBA" id="ARBA00022989"/>
    </source>
</evidence>
<keyword evidence="7" id="KW-1185">Reference proteome</keyword>
<keyword evidence="6" id="KW-0969">Cilium</keyword>
<dbReference type="PANTHER" id="PTHR30168">
    <property type="entry name" value="PUTATIVE MEMBRANE PROTEIN YPFJ"/>
    <property type="match status" value="1"/>
</dbReference>
<keyword evidence="6" id="KW-0282">Flagellum</keyword>
<comment type="subcellular location">
    <subcellularLocation>
        <location evidence="1">Membrane</location>
        <topology evidence="1">Single-pass membrane protein</topology>
    </subcellularLocation>
</comment>
<gene>
    <name evidence="6" type="ORF">GCM10010923_13520</name>
</gene>
<accession>A0ABQ1FBF8</accession>
<keyword evidence="3 5" id="KW-1133">Transmembrane helix</keyword>
<dbReference type="Proteomes" id="UP000603317">
    <property type="component" value="Unassembled WGS sequence"/>
</dbReference>
<keyword evidence="2 5" id="KW-0812">Transmembrane</keyword>
<keyword evidence="6" id="KW-0966">Cell projection</keyword>
<dbReference type="RefSeq" id="WP_188641977.1">
    <property type="nucleotide sequence ID" value="NZ_BMID01000001.1"/>
</dbReference>
<organism evidence="6 7">
    <name type="scientific">Blastomonas marina</name>
    <dbReference type="NCBI Taxonomy" id="1867408"/>
    <lineage>
        <taxon>Bacteria</taxon>
        <taxon>Pseudomonadati</taxon>
        <taxon>Pseudomonadota</taxon>
        <taxon>Alphaproteobacteria</taxon>
        <taxon>Sphingomonadales</taxon>
        <taxon>Sphingomonadaceae</taxon>
        <taxon>Blastomonas</taxon>
    </lineage>
</organism>
<dbReference type="InterPro" id="IPR007343">
    <property type="entry name" value="Uncharacterised_pept_Zn_put"/>
</dbReference>
<evidence type="ECO:0000256" key="5">
    <source>
        <dbReference type="SAM" id="Phobius"/>
    </source>
</evidence>
<dbReference type="PANTHER" id="PTHR30168:SF0">
    <property type="entry name" value="INNER MEMBRANE PROTEIN"/>
    <property type="match status" value="1"/>
</dbReference>
<proteinExistence type="predicted"/>
<keyword evidence="4 5" id="KW-0472">Membrane</keyword>
<feature type="transmembrane region" description="Helical" evidence="5">
    <location>
        <begin position="20"/>
        <end position="41"/>
    </location>
</feature>
<evidence type="ECO:0000256" key="2">
    <source>
        <dbReference type="ARBA" id="ARBA00022692"/>
    </source>
</evidence>
<dbReference type="Pfam" id="PF04228">
    <property type="entry name" value="Zn_peptidase"/>
    <property type="match status" value="1"/>
</dbReference>
<sequence length="281" mass="30198">MRLNPFDTSKIDVRGGGGGAGGKLGCGAIVIAILGAVFFGLDPMTTLSTIGSVQESTGSSQSDVSEEELCSQNTYSREACSALQSLNETWAPEFREAGIEFRQPSLTFYSGGVRSGCGAASSAVGPFYCPADLGIYIDTSFYDQLAQMSGEQGDFARLYVMAHEYGHHIQNLTGLASQIRSAQQQDPRRANDLQVRMELQADCYAGVWAAKNRGAIEEGDLEEGMNAAASIGDDAIMERSGRGVNPEAFTHGTSAQRMQWLRRGFSTEDEDQCDTIADLRV</sequence>
<evidence type="ECO:0000256" key="4">
    <source>
        <dbReference type="ARBA" id="ARBA00023136"/>
    </source>
</evidence>
<dbReference type="EMBL" id="BMID01000001">
    <property type="protein sequence ID" value="GGA05133.1"/>
    <property type="molecule type" value="Genomic_DNA"/>
</dbReference>
<name>A0ABQ1FBF8_9SPHN</name>
<comment type="caution">
    <text evidence="6">The sequence shown here is derived from an EMBL/GenBank/DDBJ whole genome shotgun (WGS) entry which is preliminary data.</text>
</comment>
<reference evidence="7" key="1">
    <citation type="journal article" date="2019" name="Int. J. Syst. Evol. Microbiol.">
        <title>The Global Catalogue of Microorganisms (GCM) 10K type strain sequencing project: providing services to taxonomists for standard genome sequencing and annotation.</title>
        <authorList>
            <consortium name="The Broad Institute Genomics Platform"/>
            <consortium name="The Broad Institute Genome Sequencing Center for Infectious Disease"/>
            <person name="Wu L."/>
            <person name="Ma J."/>
        </authorList>
    </citation>
    <scope>NUCLEOTIDE SEQUENCE [LARGE SCALE GENOMIC DNA]</scope>
    <source>
        <strain evidence="7">CGMCC 1.15297</strain>
    </source>
</reference>
<protein>
    <submittedName>
        <fullName evidence="6">Flagellar biosynthesis protein FlgM</fullName>
    </submittedName>
</protein>
<evidence type="ECO:0000313" key="7">
    <source>
        <dbReference type="Proteomes" id="UP000603317"/>
    </source>
</evidence>
<evidence type="ECO:0000313" key="6">
    <source>
        <dbReference type="EMBL" id="GGA05133.1"/>
    </source>
</evidence>